<gene>
    <name evidence="2" type="ORF">QEZ52_19490</name>
</gene>
<reference evidence="2 3" key="1">
    <citation type="submission" date="2023-04" db="EMBL/GenBank/DDBJ databases">
        <title>Complete genome sequence of Alisedimentitalea scapharcae.</title>
        <authorList>
            <person name="Rong J.-C."/>
            <person name="Yi M.-L."/>
            <person name="Zhao Q."/>
        </authorList>
    </citation>
    <scope>NUCLEOTIDE SEQUENCE [LARGE SCALE GENOMIC DNA]</scope>
    <source>
        <strain evidence="2 3">KCTC 42119</strain>
    </source>
</reference>
<sequence length="163" mass="17461">MFDLRILSAIPPLTAIALMASPALSAPKVDLDCDQTFDGAELCSPLVACLGQTGIYFTGRAMGWNSGVFAGDTNAGFTCFGQWRLNGFLGLGEATIECDNALTGIVYFTSHDPETGTASGLGRLSNGETIHMWSGHNIRQFLRNESEEVNPRLLCNDVEVPIS</sequence>
<evidence type="ECO:0000313" key="3">
    <source>
        <dbReference type="Proteomes" id="UP001623232"/>
    </source>
</evidence>
<accession>A0ABZ2XV95</accession>
<name>A0ABZ2XV95_9RHOB</name>
<evidence type="ECO:0000256" key="1">
    <source>
        <dbReference type="SAM" id="SignalP"/>
    </source>
</evidence>
<feature type="chain" id="PRO_5045191981" description="CVNH domain-containing protein" evidence="1">
    <location>
        <begin position="26"/>
        <end position="163"/>
    </location>
</feature>
<keyword evidence="1" id="KW-0732">Signal</keyword>
<dbReference type="RefSeq" id="WP_406646321.1">
    <property type="nucleotide sequence ID" value="NZ_CP123584.1"/>
</dbReference>
<evidence type="ECO:0008006" key="4">
    <source>
        <dbReference type="Google" id="ProtNLM"/>
    </source>
</evidence>
<feature type="signal peptide" evidence="1">
    <location>
        <begin position="1"/>
        <end position="25"/>
    </location>
</feature>
<dbReference type="Proteomes" id="UP001623232">
    <property type="component" value="Chromosome"/>
</dbReference>
<proteinExistence type="predicted"/>
<keyword evidence="3" id="KW-1185">Reference proteome</keyword>
<protein>
    <recommendedName>
        <fullName evidence="4">CVNH domain-containing protein</fullName>
    </recommendedName>
</protein>
<organism evidence="2 3">
    <name type="scientific">Aliisedimentitalea scapharcae</name>
    <dbReference type="NCBI Taxonomy" id="1524259"/>
    <lineage>
        <taxon>Bacteria</taxon>
        <taxon>Pseudomonadati</taxon>
        <taxon>Pseudomonadota</taxon>
        <taxon>Alphaproteobacteria</taxon>
        <taxon>Rhodobacterales</taxon>
        <taxon>Roseobacteraceae</taxon>
        <taxon>Aliisedimentitalea</taxon>
    </lineage>
</organism>
<evidence type="ECO:0000313" key="2">
    <source>
        <dbReference type="EMBL" id="WZK88754.1"/>
    </source>
</evidence>
<dbReference type="EMBL" id="CP123584">
    <property type="protein sequence ID" value="WZK88754.1"/>
    <property type="molecule type" value="Genomic_DNA"/>
</dbReference>